<dbReference type="InterPro" id="IPR010921">
    <property type="entry name" value="Trp_repressor/repl_initiator"/>
</dbReference>
<evidence type="ECO:0000313" key="2">
    <source>
        <dbReference type="Proteomes" id="UP000185781"/>
    </source>
</evidence>
<accession>A0A1N7NYK9</accession>
<name>A0A1N7NYK9_9FLAO</name>
<dbReference type="SUPFAM" id="SSF48295">
    <property type="entry name" value="TrpR-like"/>
    <property type="match status" value="1"/>
</dbReference>
<reference evidence="1 2" key="1">
    <citation type="submission" date="2017-01" db="EMBL/GenBank/DDBJ databases">
        <authorList>
            <person name="Mah S.A."/>
            <person name="Swanson W.J."/>
            <person name="Moy G.W."/>
            <person name="Vacquier V.D."/>
        </authorList>
    </citation>
    <scope>NUCLEOTIDE SEQUENCE [LARGE SCALE GENOMIC DNA]</scope>
    <source>
        <strain evidence="1 2">DSM 18014</strain>
    </source>
</reference>
<dbReference type="RefSeq" id="WP_076392953.1">
    <property type="nucleotide sequence ID" value="NZ_FTOV01000005.1"/>
</dbReference>
<organism evidence="1 2">
    <name type="scientific">Chryseobacterium gambrini</name>
    <dbReference type="NCBI Taxonomy" id="373672"/>
    <lineage>
        <taxon>Bacteria</taxon>
        <taxon>Pseudomonadati</taxon>
        <taxon>Bacteroidota</taxon>
        <taxon>Flavobacteriia</taxon>
        <taxon>Flavobacteriales</taxon>
        <taxon>Weeksellaceae</taxon>
        <taxon>Chryseobacterium group</taxon>
        <taxon>Chryseobacterium</taxon>
    </lineage>
</organism>
<evidence type="ECO:0000313" key="1">
    <source>
        <dbReference type="EMBL" id="SIT03319.1"/>
    </source>
</evidence>
<protein>
    <recommendedName>
        <fullName evidence="3">Helix-turn-helix domain-containing protein</fullName>
    </recommendedName>
</protein>
<gene>
    <name evidence="1" type="ORF">SAMN05421785_105214</name>
</gene>
<dbReference type="AlphaFoldDB" id="A0A1N7NYK9"/>
<dbReference type="GO" id="GO:0043565">
    <property type="term" value="F:sequence-specific DNA binding"/>
    <property type="evidence" value="ECO:0007669"/>
    <property type="project" value="InterPro"/>
</dbReference>
<evidence type="ECO:0008006" key="3">
    <source>
        <dbReference type="Google" id="ProtNLM"/>
    </source>
</evidence>
<dbReference type="Proteomes" id="UP000185781">
    <property type="component" value="Unassembled WGS sequence"/>
</dbReference>
<dbReference type="EMBL" id="FTOV01000005">
    <property type="protein sequence ID" value="SIT03319.1"/>
    <property type="molecule type" value="Genomic_DNA"/>
</dbReference>
<dbReference type="OrthoDB" id="1272759at2"/>
<proteinExistence type="predicted"/>
<sequence length="108" mass="13037">MGKFEQPDYNKIFRDIVEKKFIKRKEEILPLLQNHLTVLDVIRINKIIFGKGDDNINRLNQKHKSYDKETILKILDYQKKNHYNNVALAKHFNLSRNTIAKWRKIFIN</sequence>